<keyword evidence="1" id="KW-0812">Transmembrane</keyword>
<comment type="caution">
    <text evidence="2">The sequence shown here is derived from an EMBL/GenBank/DDBJ whole genome shotgun (WGS) entry which is preliminary data.</text>
</comment>
<feature type="transmembrane region" description="Helical" evidence="1">
    <location>
        <begin position="21"/>
        <end position="40"/>
    </location>
</feature>
<evidence type="ECO:0000313" key="2">
    <source>
        <dbReference type="EMBL" id="MBS9532226.1"/>
    </source>
</evidence>
<feature type="transmembrane region" description="Helical" evidence="1">
    <location>
        <begin position="134"/>
        <end position="151"/>
    </location>
</feature>
<dbReference type="Proteomes" id="UP001519535">
    <property type="component" value="Unassembled WGS sequence"/>
</dbReference>
<dbReference type="EMBL" id="JAHCLR010000001">
    <property type="protein sequence ID" value="MBS9532226.1"/>
    <property type="molecule type" value="Genomic_DNA"/>
</dbReference>
<organism evidence="2 3">
    <name type="scientific">Mycolicibacter acidiphilus</name>
    <dbReference type="NCBI Taxonomy" id="2835306"/>
    <lineage>
        <taxon>Bacteria</taxon>
        <taxon>Bacillati</taxon>
        <taxon>Actinomycetota</taxon>
        <taxon>Actinomycetes</taxon>
        <taxon>Mycobacteriales</taxon>
        <taxon>Mycobacteriaceae</taxon>
        <taxon>Mycolicibacter</taxon>
    </lineage>
</organism>
<evidence type="ECO:0000313" key="3">
    <source>
        <dbReference type="Proteomes" id="UP001519535"/>
    </source>
</evidence>
<reference evidence="2 3" key="1">
    <citation type="submission" date="2021-05" db="EMBL/GenBank/DDBJ databases">
        <title>Mycobacterium acidophilum sp. nov., an extremely acid-tolerant member of the genus Mycobacterium.</title>
        <authorList>
            <person name="Xia J."/>
        </authorList>
    </citation>
    <scope>NUCLEOTIDE SEQUENCE [LARGE SCALE GENOMIC DNA]</scope>
    <source>
        <strain evidence="2 3">M1</strain>
    </source>
</reference>
<dbReference type="RefSeq" id="WP_214091093.1">
    <property type="nucleotide sequence ID" value="NZ_JAHCLR010000001.1"/>
</dbReference>
<protein>
    <submittedName>
        <fullName evidence="2">Uncharacterized protein</fullName>
    </submittedName>
</protein>
<name>A0ABS5RD72_9MYCO</name>
<keyword evidence="1" id="KW-0472">Membrane</keyword>
<gene>
    <name evidence="2" type="ORF">KIH27_01330</name>
</gene>
<feature type="transmembrane region" description="Helical" evidence="1">
    <location>
        <begin position="92"/>
        <end position="114"/>
    </location>
</feature>
<evidence type="ECO:0000256" key="1">
    <source>
        <dbReference type="SAM" id="Phobius"/>
    </source>
</evidence>
<proteinExistence type="predicted"/>
<keyword evidence="1" id="KW-1133">Transmembrane helix</keyword>
<feature type="transmembrane region" description="Helical" evidence="1">
    <location>
        <begin position="46"/>
        <end position="71"/>
    </location>
</feature>
<keyword evidence="3" id="KW-1185">Reference proteome</keyword>
<sequence length="259" mass="28194">MSVLTMPKPTGWRDIRQTFSWACFGMLGLFSWFIYLGIAAGVRGDYLSAFAILGFLSGLTAPIAGAGLIVFGRMSTRVAHDEKGTTFLPDRCLNVFCLSGFVLLIPACIVLTIFIPRGGIAIPMSRGWQVFSPYLFGMIAVIAACGLISAWNRGGVGHFTITPSYIENADILSTKSVAWEDVVAVRDVADTAKAQNAIVLSLRNGSEQVIQGAGAYVPHGAALYWMVQHYFRHPEDRPELTDGRAIDRLRGGLFDVDQQ</sequence>
<accession>A0ABS5RD72</accession>